<keyword evidence="1" id="KW-0812">Transmembrane</keyword>
<feature type="transmembrane region" description="Helical" evidence="1">
    <location>
        <begin position="25"/>
        <end position="46"/>
    </location>
</feature>
<protein>
    <submittedName>
        <fullName evidence="2">Uncharacterized protein</fullName>
    </submittedName>
</protein>
<accession>A0AAD7TG69</accession>
<dbReference type="Proteomes" id="UP001221898">
    <property type="component" value="Unassembled WGS sequence"/>
</dbReference>
<keyword evidence="1" id="KW-0472">Membrane</keyword>
<dbReference type="EMBL" id="JAINUG010000001">
    <property type="protein sequence ID" value="KAJ8419181.1"/>
    <property type="molecule type" value="Genomic_DNA"/>
</dbReference>
<comment type="caution">
    <text evidence="2">The sequence shown here is derived from an EMBL/GenBank/DDBJ whole genome shotgun (WGS) entry which is preliminary data.</text>
</comment>
<proteinExistence type="predicted"/>
<name>A0AAD7TG69_9TELE</name>
<organism evidence="2 3">
    <name type="scientific">Aldrovandia affinis</name>
    <dbReference type="NCBI Taxonomy" id="143900"/>
    <lineage>
        <taxon>Eukaryota</taxon>
        <taxon>Metazoa</taxon>
        <taxon>Chordata</taxon>
        <taxon>Craniata</taxon>
        <taxon>Vertebrata</taxon>
        <taxon>Euteleostomi</taxon>
        <taxon>Actinopterygii</taxon>
        <taxon>Neopterygii</taxon>
        <taxon>Teleostei</taxon>
        <taxon>Notacanthiformes</taxon>
        <taxon>Halosauridae</taxon>
        <taxon>Aldrovandia</taxon>
    </lineage>
</organism>
<evidence type="ECO:0000256" key="1">
    <source>
        <dbReference type="SAM" id="Phobius"/>
    </source>
</evidence>
<evidence type="ECO:0000313" key="2">
    <source>
        <dbReference type="EMBL" id="KAJ8419181.1"/>
    </source>
</evidence>
<dbReference type="AlphaFoldDB" id="A0AAD7TG69"/>
<keyword evidence="3" id="KW-1185">Reference proteome</keyword>
<sequence>MRDGIRSAVRVGTRLLLPDDTITSWAGFPVGGFWVAFSTMGLQLGIQSSNKLQNKSPAQPDRWTVAP</sequence>
<gene>
    <name evidence="2" type="ORF">AAFF_G00006800</name>
</gene>
<reference evidence="2" key="1">
    <citation type="journal article" date="2023" name="Science">
        <title>Genome structures resolve the early diversification of teleost fishes.</title>
        <authorList>
            <person name="Parey E."/>
            <person name="Louis A."/>
            <person name="Montfort J."/>
            <person name="Bouchez O."/>
            <person name="Roques C."/>
            <person name="Iampietro C."/>
            <person name="Lluch J."/>
            <person name="Castinel A."/>
            <person name="Donnadieu C."/>
            <person name="Desvignes T."/>
            <person name="Floi Bucao C."/>
            <person name="Jouanno E."/>
            <person name="Wen M."/>
            <person name="Mejri S."/>
            <person name="Dirks R."/>
            <person name="Jansen H."/>
            <person name="Henkel C."/>
            <person name="Chen W.J."/>
            <person name="Zahm M."/>
            <person name="Cabau C."/>
            <person name="Klopp C."/>
            <person name="Thompson A.W."/>
            <person name="Robinson-Rechavi M."/>
            <person name="Braasch I."/>
            <person name="Lecointre G."/>
            <person name="Bobe J."/>
            <person name="Postlethwait J.H."/>
            <person name="Berthelot C."/>
            <person name="Roest Crollius H."/>
            <person name="Guiguen Y."/>
        </authorList>
    </citation>
    <scope>NUCLEOTIDE SEQUENCE</scope>
    <source>
        <strain evidence="2">NC1722</strain>
    </source>
</reference>
<keyword evidence="1" id="KW-1133">Transmembrane helix</keyword>
<evidence type="ECO:0000313" key="3">
    <source>
        <dbReference type="Proteomes" id="UP001221898"/>
    </source>
</evidence>